<reference evidence="5 6" key="1">
    <citation type="journal article" date="2015" name="Plant Cell">
        <title>Oil accumulation by the oleaginous diatom Fistulifera solaris as revealed by the genome and transcriptome.</title>
        <authorList>
            <person name="Tanaka T."/>
            <person name="Maeda Y."/>
            <person name="Veluchamy A."/>
            <person name="Tanaka M."/>
            <person name="Abida H."/>
            <person name="Marechal E."/>
            <person name="Bowler C."/>
            <person name="Muto M."/>
            <person name="Sunaga Y."/>
            <person name="Tanaka M."/>
            <person name="Yoshino T."/>
            <person name="Taniguchi T."/>
            <person name="Fukuda Y."/>
            <person name="Nemoto M."/>
            <person name="Matsumoto M."/>
            <person name="Wong P.S."/>
            <person name="Aburatani S."/>
            <person name="Fujibuchi W."/>
        </authorList>
    </citation>
    <scope>NUCLEOTIDE SEQUENCE [LARGE SCALE GENOMIC DNA]</scope>
    <source>
        <strain evidence="5 6">JPCC DA0580</strain>
    </source>
</reference>
<evidence type="ECO:0000256" key="2">
    <source>
        <dbReference type="ARBA" id="ARBA00009072"/>
    </source>
</evidence>
<dbReference type="PANTHER" id="PTHR12940">
    <property type="entry name" value="ES-2 PROTEIN - RELATED"/>
    <property type="match status" value="1"/>
</dbReference>
<comment type="subcellular location">
    <subcellularLocation>
        <location evidence="1">Nucleus</location>
    </subcellularLocation>
</comment>
<evidence type="ECO:0000313" key="5">
    <source>
        <dbReference type="EMBL" id="GAX12251.1"/>
    </source>
</evidence>
<evidence type="ECO:0000256" key="3">
    <source>
        <dbReference type="ARBA" id="ARBA00023242"/>
    </source>
</evidence>
<organism evidence="5 6">
    <name type="scientific">Fistulifera solaris</name>
    <name type="common">Oleaginous diatom</name>
    <dbReference type="NCBI Taxonomy" id="1519565"/>
    <lineage>
        <taxon>Eukaryota</taxon>
        <taxon>Sar</taxon>
        <taxon>Stramenopiles</taxon>
        <taxon>Ochrophyta</taxon>
        <taxon>Bacillariophyta</taxon>
        <taxon>Bacillariophyceae</taxon>
        <taxon>Bacillariophycidae</taxon>
        <taxon>Naviculales</taxon>
        <taxon>Naviculaceae</taxon>
        <taxon>Fistulifera</taxon>
    </lineage>
</organism>
<dbReference type="EMBL" id="BDSP01000050">
    <property type="protein sequence ID" value="GAX12251.1"/>
    <property type="molecule type" value="Genomic_DNA"/>
</dbReference>
<keyword evidence="6" id="KW-1185">Reference proteome</keyword>
<feature type="region of interest" description="Disordered" evidence="4">
    <location>
        <begin position="345"/>
        <end position="446"/>
    </location>
</feature>
<accession>A0A1Z5JER5</accession>
<evidence type="ECO:0000256" key="4">
    <source>
        <dbReference type="SAM" id="MobiDB-lite"/>
    </source>
</evidence>
<dbReference type="PANTHER" id="PTHR12940:SF0">
    <property type="entry name" value="SPLICING FACTOR ESS-2 HOMOLOG"/>
    <property type="match status" value="1"/>
</dbReference>
<protein>
    <submittedName>
        <fullName evidence="5">Uncharacterized protein</fullName>
    </submittedName>
</protein>
<evidence type="ECO:0000256" key="1">
    <source>
        <dbReference type="ARBA" id="ARBA00004123"/>
    </source>
</evidence>
<gene>
    <name evidence="5" type="ORF">FisN_1Hu182</name>
</gene>
<keyword evidence="3" id="KW-0539">Nucleus</keyword>
<name>A0A1Z5JER5_FISSO</name>
<dbReference type="AlphaFoldDB" id="A0A1Z5JER5"/>
<proteinExistence type="inferred from homology"/>
<sequence length="446" mass="49271">MKTYNNKHGARKILKEEDYQAALSDIITRDYFPEVDALKRQVDQQQQRCITDSSHGKFQMQQTFRLQEDNQHASVLDVRGTELPTSRHMESLSAFHDRVTSEDNASFDQVQTEEVRRNAKIAALCNAPARTEKRPLLTLRSSSHAMSPLPLASNQFDPPSHQLSISAYQRESNNAFFFAPEDCRTAGRPTLAITSSSNASKSPFVQTMPPPANRGDTSTTKIVSQKQIVPSATRFPSREITPKSALSNWDLESQSDLCSSTDDGSEFTDFDRSPGFPLHVERDQAIKKCNSELNKLVRMTPLIVPGSRGAEESSPLITWGTVDSTPLVVPQQDVHASPVFQLPQTSARDEAATKAHERLARRSATSHQRNSVLPALRASIQRDKSSAGQKCRPVSARSSKSLGSALRKSYLRAPGSAQRGSSSNVMIPASTDTAYRLTPRLPRKLG</sequence>
<comment type="caution">
    <text evidence="5">The sequence shown here is derived from an EMBL/GenBank/DDBJ whole genome shotgun (WGS) entry which is preliminary data.</text>
</comment>
<feature type="compositionally biased region" description="Polar residues" evidence="4">
    <location>
        <begin position="215"/>
        <end position="230"/>
    </location>
</feature>
<dbReference type="InterPro" id="IPR019148">
    <property type="entry name" value="Nuclear_protein_DGCR14_ESS-2"/>
</dbReference>
<feature type="region of interest" description="Disordered" evidence="4">
    <location>
        <begin position="194"/>
        <end position="236"/>
    </location>
</feature>
<feature type="compositionally biased region" description="Polar residues" evidence="4">
    <location>
        <begin position="418"/>
        <end position="433"/>
    </location>
</feature>
<dbReference type="Proteomes" id="UP000198406">
    <property type="component" value="Unassembled WGS sequence"/>
</dbReference>
<dbReference type="Pfam" id="PF09751">
    <property type="entry name" value="Es2"/>
    <property type="match status" value="2"/>
</dbReference>
<feature type="compositionally biased region" description="Basic and acidic residues" evidence="4">
    <location>
        <begin position="347"/>
        <end position="360"/>
    </location>
</feature>
<dbReference type="OrthoDB" id="19679at2759"/>
<dbReference type="GO" id="GO:0071013">
    <property type="term" value="C:catalytic step 2 spliceosome"/>
    <property type="evidence" value="ECO:0007669"/>
    <property type="project" value="TreeGrafter"/>
</dbReference>
<evidence type="ECO:0000313" key="6">
    <source>
        <dbReference type="Proteomes" id="UP000198406"/>
    </source>
</evidence>
<dbReference type="InParanoid" id="A0A1Z5JER5"/>
<comment type="similarity">
    <text evidence="2">Belongs to the ESS2 family.</text>
</comment>
<feature type="compositionally biased region" description="Polar residues" evidence="4">
    <location>
        <begin position="194"/>
        <end position="205"/>
    </location>
</feature>